<protein>
    <submittedName>
        <fullName evidence="2">Uncharacterized protein</fullName>
    </submittedName>
</protein>
<accession>A0AAV7W0E1</accession>
<dbReference type="EMBL" id="JANPWB010000002">
    <property type="protein sequence ID" value="KAJ1206350.1"/>
    <property type="molecule type" value="Genomic_DNA"/>
</dbReference>
<evidence type="ECO:0000256" key="1">
    <source>
        <dbReference type="SAM" id="MobiDB-lite"/>
    </source>
</evidence>
<feature type="region of interest" description="Disordered" evidence="1">
    <location>
        <begin position="1"/>
        <end position="87"/>
    </location>
</feature>
<reference evidence="2" key="1">
    <citation type="journal article" date="2022" name="bioRxiv">
        <title>Sequencing and chromosome-scale assembly of the giantPleurodeles waltlgenome.</title>
        <authorList>
            <person name="Brown T."/>
            <person name="Elewa A."/>
            <person name="Iarovenko S."/>
            <person name="Subramanian E."/>
            <person name="Araus A.J."/>
            <person name="Petzold A."/>
            <person name="Susuki M."/>
            <person name="Suzuki K.-i.T."/>
            <person name="Hayashi T."/>
            <person name="Toyoda A."/>
            <person name="Oliveira C."/>
            <person name="Osipova E."/>
            <person name="Leigh N.D."/>
            <person name="Simon A."/>
            <person name="Yun M.H."/>
        </authorList>
    </citation>
    <scope>NUCLEOTIDE SEQUENCE</scope>
    <source>
        <strain evidence="2">20211129_DDA</strain>
        <tissue evidence="2">Liver</tissue>
    </source>
</reference>
<evidence type="ECO:0000313" key="2">
    <source>
        <dbReference type="EMBL" id="KAJ1206350.1"/>
    </source>
</evidence>
<comment type="caution">
    <text evidence="2">The sequence shown here is derived from an EMBL/GenBank/DDBJ whole genome shotgun (WGS) entry which is preliminary data.</text>
</comment>
<keyword evidence="3" id="KW-1185">Reference proteome</keyword>
<name>A0AAV7W0E1_PLEWA</name>
<gene>
    <name evidence="2" type="ORF">NDU88_001757</name>
</gene>
<sequence length="130" mass="14064">MWLHCSLRLSSSGSPPWPHKQQQSRRGPTTGAPQRATSSGTTCHTPRDPATGRMAQPSRPRQAGLSTGPGKSDRQPGVSLLRVGPDPGTCRVSQVLRPQRWCRISRARCGTELFQLTSAMFSGSATLLRS</sequence>
<dbReference type="AlphaFoldDB" id="A0AAV7W0E1"/>
<evidence type="ECO:0000313" key="3">
    <source>
        <dbReference type="Proteomes" id="UP001066276"/>
    </source>
</evidence>
<organism evidence="2 3">
    <name type="scientific">Pleurodeles waltl</name>
    <name type="common">Iberian ribbed newt</name>
    <dbReference type="NCBI Taxonomy" id="8319"/>
    <lineage>
        <taxon>Eukaryota</taxon>
        <taxon>Metazoa</taxon>
        <taxon>Chordata</taxon>
        <taxon>Craniata</taxon>
        <taxon>Vertebrata</taxon>
        <taxon>Euteleostomi</taxon>
        <taxon>Amphibia</taxon>
        <taxon>Batrachia</taxon>
        <taxon>Caudata</taxon>
        <taxon>Salamandroidea</taxon>
        <taxon>Salamandridae</taxon>
        <taxon>Pleurodelinae</taxon>
        <taxon>Pleurodeles</taxon>
    </lineage>
</organism>
<feature type="compositionally biased region" description="Polar residues" evidence="1">
    <location>
        <begin position="8"/>
        <end position="44"/>
    </location>
</feature>
<dbReference type="Proteomes" id="UP001066276">
    <property type="component" value="Chromosome 1_2"/>
</dbReference>
<proteinExistence type="predicted"/>